<evidence type="ECO:0000313" key="4">
    <source>
        <dbReference type="EMBL" id="LAA72257.1"/>
    </source>
</evidence>
<accession>A0A2D4HJY5</accession>
<name>A0A2D4HJY5_MICLE</name>
<comment type="similarity">
    <text evidence="1">Belongs to the peptidase S33 family.</text>
</comment>
<dbReference type="InterPro" id="IPR029058">
    <property type="entry name" value="AB_hydrolase_fold"/>
</dbReference>
<reference evidence="4" key="1">
    <citation type="submission" date="2017-07" db="EMBL/GenBank/DDBJ databases">
        <authorList>
            <person name="Mikheyev A."/>
            <person name="Grau M."/>
        </authorList>
    </citation>
    <scope>NUCLEOTIDE SEQUENCE</scope>
    <source>
        <tissue evidence="4">Venom_gland</tissue>
    </source>
</reference>
<dbReference type="Gene3D" id="3.40.50.1820">
    <property type="entry name" value="alpha/beta hydrolase"/>
    <property type="match status" value="1"/>
</dbReference>
<evidence type="ECO:0000259" key="3">
    <source>
        <dbReference type="Pfam" id="PF06441"/>
    </source>
</evidence>
<dbReference type="GO" id="GO:0097176">
    <property type="term" value="P:epoxide metabolic process"/>
    <property type="evidence" value="ECO:0007669"/>
    <property type="project" value="TreeGrafter"/>
</dbReference>
<proteinExistence type="inferred from homology"/>
<dbReference type="PANTHER" id="PTHR21661:SF70">
    <property type="entry name" value="EPOXIDE HYDROLASE 1"/>
    <property type="match status" value="1"/>
</dbReference>
<feature type="domain" description="Epoxide hydrolase N-terminal" evidence="3">
    <location>
        <begin position="49"/>
        <end position="93"/>
    </location>
</feature>
<keyword evidence="2" id="KW-0378">Hydrolase</keyword>
<dbReference type="Pfam" id="PF06441">
    <property type="entry name" value="EHN"/>
    <property type="match status" value="1"/>
</dbReference>
<dbReference type="PANTHER" id="PTHR21661">
    <property type="entry name" value="EPOXIDE HYDROLASE 1-RELATED"/>
    <property type="match status" value="1"/>
</dbReference>
<dbReference type="EMBL" id="IACK01038210">
    <property type="protein sequence ID" value="LAA72257.1"/>
    <property type="molecule type" value="Transcribed_RNA"/>
</dbReference>
<reference evidence="4" key="2">
    <citation type="submission" date="2017-11" db="EMBL/GenBank/DDBJ databases">
        <title>Coralsnake Venomics: Analyses of Venom Gland Transcriptomes and Proteomes of Six Brazilian Taxa.</title>
        <authorList>
            <person name="Aird S.D."/>
            <person name="Jorge da Silva N."/>
            <person name="Qiu L."/>
            <person name="Villar-Briones A."/>
            <person name="Aparecida-Saddi V."/>
            <person name="Campos-Telles M.P."/>
            <person name="Grau M."/>
            <person name="Mikheyev A.S."/>
        </authorList>
    </citation>
    <scope>NUCLEOTIDE SEQUENCE</scope>
    <source>
        <tissue evidence="4">Venom_gland</tissue>
    </source>
</reference>
<protein>
    <recommendedName>
        <fullName evidence="3">Epoxide hydrolase N-terminal domain-containing protein</fullName>
    </recommendedName>
</protein>
<dbReference type="SUPFAM" id="SSF53474">
    <property type="entry name" value="alpha/beta-Hydrolases"/>
    <property type="match status" value="1"/>
</dbReference>
<evidence type="ECO:0000256" key="2">
    <source>
        <dbReference type="ARBA" id="ARBA00022801"/>
    </source>
</evidence>
<dbReference type="AlphaFoldDB" id="A0A2D4HJY5"/>
<dbReference type="GO" id="GO:0004301">
    <property type="term" value="F:epoxide hydrolase activity"/>
    <property type="evidence" value="ECO:0007669"/>
    <property type="project" value="TreeGrafter"/>
</dbReference>
<organism evidence="4">
    <name type="scientific">Micrurus lemniscatus lemniscatus</name>
    <dbReference type="NCBI Taxonomy" id="129467"/>
    <lineage>
        <taxon>Eukaryota</taxon>
        <taxon>Metazoa</taxon>
        <taxon>Chordata</taxon>
        <taxon>Craniata</taxon>
        <taxon>Vertebrata</taxon>
        <taxon>Euteleostomi</taxon>
        <taxon>Lepidosauria</taxon>
        <taxon>Squamata</taxon>
        <taxon>Bifurcata</taxon>
        <taxon>Unidentata</taxon>
        <taxon>Episquamata</taxon>
        <taxon>Toxicofera</taxon>
        <taxon>Serpentes</taxon>
        <taxon>Colubroidea</taxon>
        <taxon>Elapidae</taxon>
        <taxon>Elapinae</taxon>
        <taxon>Micrurus</taxon>
    </lineage>
</organism>
<sequence length="126" mass="14522">MMLLELIMAAVLGTIIYLFLNKTKEEVLPMGDGWWAAGAKPDSEEDTTIRPFKVVTSEEEIQDLHQRLDKARFAEPLEDSYFHYGFNATYLKKKLSLIGETNSTGRNKWKFSINSHNSKQRLKVCH</sequence>
<evidence type="ECO:0000256" key="1">
    <source>
        <dbReference type="ARBA" id="ARBA00010088"/>
    </source>
</evidence>
<dbReference type="InterPro" id="IPR010497">
    <property type="entry name" value="Epoxide_hydro_N"/>
</dbReference>